<proteinExistence type="predicted"/>
<dbReference type="InterPro" id="IPR050330">
    <property type="entry name" value="Bact_OuterMem_StrucFunc"/>
</dbReference>
<evidence type="ECO:0000256" key="4">
    <source>
        <dbReference type="PROSITE-ProRule" id="PRU00473"/>
    </source>
</evidence>
<reference evidence="8 10" key="2">
    <citation type="submission" date="2018-10" db="EMBL/GenBank/DDBJ databases">
        <title>Genomic Encyclopedia of Archaeal and Bacterial Type Strains, Phase II (KMG-II): from individual species to whole genera.</title>
        <authorList>
            <person name="Goeker M."/>
        </authorList>
    </citation>
    <scope>NUCLEOTIDE SEQUENCE [LARGE SCALE GENOMIC DNA]</scope>
    <source>
        <strain evidence="8 10">DSM 21886</strain>
    </source>
</reference>
<protein>
    <submittedName>
        <fullName evidence="8">Outer membrane protein OmpA-like peptidoglycan-associated protein</fullName>
    </submittedName>
</protein>
<dbReference type="RefSeq" id="WP_101472370.1">
    <property type="nucleotide sequence ID" value="NZ_PJND01000008.1"/>
</dbReference>
<dbReference type="PRINTS" id="PR01021">
    <property type="entry name" value="OMPADOMAIN"/>
</dbReference>
<dbReference type="SUPFAM" id="SSF103088">
    <property type="entry name" value="OmpA-like"/>
    <property type="match status" value="1"/>
</dbReference>
<dbReference type="InterPro" id="IPR036737">
    <property type="entry name" value="OmpA-like_sf"/>
</dbReference>
<dbReference type="InterPro" id="IPR011042">
    <property type="entry name" value="6-blade_b-propeller_TolB-like"/>
</dbReference>
<evidence type="ECO:0000313" key="7">
    <source>
        <dbReference type="EMBL" id="PKW21151.1"/>
    </source>
</evidence>
<dbReference type="Gene3D" id="1.25.40.10">
    <property type="entry name" value="Tetratricopeptide repeat domain"/>
    <property type="match status" value="1"/>
</dbReference>
<reference evidence="7 9" key="1">
    <citation type="submission" date="2017-12" db="EMBL/GenBank/DDBJ databases">
        <title>Genomic Encyclopedia of Type Strains, Phase III (KMG-III): the genomes of soil and plant-associated and newly described type strains.</title>
        <authorList>
            <person name="Whitman W."/>
        </authorList>
    </citation>
    <scope>NUCLEOTIDE SEQUENCE [LARGE SCALE GENOMIC DNA]</scope>
    <source>
        <strain evidence="7 9">IP-10</strain>
    </source>
</reference>
<accession>A0A497UH83</accession>
<name>A0A497UH83_9FLAO</name>
<keyword evidence="9" id="KW-1185">Reference proteome</keyword>
<dbReference type="Pfam" id="PF07676">
    <property type="entry name" value="PD40"/>
    <property type="match status" value="3"/>
</dbReference>
<evidence type="ECO:0000256" key="1">
    <source>
        <dbReference type="ARBA" id="ARBA00004442"/>
    </source>
</evidence>
<keyword evidence="2 4" id="KW-0472">Membrane</keyword>
<feature type="chain" id="PRO_5019797435" evidence="5">
    <location>
        <begin position="23"/>
        <end position="648"/>
    </location>
</feature>
<dbReference type="InterPro" id="IPR011990">
    <property type="entry name" value="TPR-like_helical_dom_sf"/>
</dbReference>
<dbReference type="SUPFAM" id="SSF82171">
    <property type="entry name" value="DPP6 N-terminal domain-like"/>
    <property type="match status" value="1"/>
</dbReference>
<evidence type="ECO:0000313" key="10">
    <source>
        <dbReference type="Proteomes" id="UP000275027"/>
    </source>
</evidence>
<dbReference type="InterPro" id="IPR011659">
    <property type="entry name" value="WD40"/>
</dbReference>
<dbReference type="Proteomes" id="UP000233767">
    <property type="component" value="Unassembled WGS sequence"/>
</dbReference>
<feature type="domain" description="OmpA-like" evidence="6">
    <location>
        <begin position="526"/>
        <end position="648"/>
    </location>
</feature>
<dbReference type="Proteomes" id="UP000275027">
    <property type="component" value="Unassembled WGS sequence"/>
</dbReference>
<dbReference type="InterPro" id="IPR006664">
    <property type="entry name" value="OMP_bac"/>
</dbReference>
<evidence type="ECO:0000259" key="6">
    <source>
        <dbReference type="PROSITE" id="PS51123"/>
    </source>
</evidence>
<dbReference type="SUPFAM" id="SSF48452">
    <property type="entry name" value="TPR-like"/>
    <property type="match status" value="1"/>
</dbReference>
<dbReference type="InterPro" id="IPR006665">
    <property type="entry name" value="OmpA-like"/>
</dbReference>
<dbReference type="CDD" id="cd07185">
    <property type="entry name" value="OmpA_C-like"/>
    <property type="match status" value="1"/>
</dbReference>
<dbReference type="AlphaFoldDB" id="A0A497UH83"/>
<dbReference type="EMBL" id="RCCB01000011">
    <property type="protein sequence ID" value="RLJ30211.1"/>
    <property type="molecule type" value="Genomic_DNA"/>
</dbReference>
<sequence>MKKITLVMTIWLSVFFTLSAVAQQRKVAKADKLYDDFAYIDAITVYENIVAKGYSSPDLLKKLANAYYFNAEFQKANKWYTELFALVEEPEPEYFYRYSQTLKSIGDYEKSAQMMDRFSKKNAIDARGRLYEGDKDYLSAILDNSGRYSIESAGINSEGQDYGTAFYKGSLIFASSREEKGAAKRIDRWTELPFTNLYASKVRSDGTLEAPERFANEISSGFHEATPAFTQDGKTIYFTRNNYNNGKNGRSKDRRIVLKIYKATFEDEKWRDVTELPFNNDEFNTAHPALSPDDKTLYFASDRPGSIGQSDIYKVSINADGTFSKPENLGKEINTEGKETFPFISDENELYFASDGHPGLGGLDIFRSKMGENGFEKPQNVGTPVNGGQDDFAFMIDTKSQGGFFSSNRNGGMGYDDIYRLKENRKLENEQFVEGHVSDSINDKGLENVKLGLFDDKFKLLEEAVTDRKGNYIFKTKLQKGKRYHIRAEKKDYLTDEKSVESDGSNGFVEVDIALQKRITEIREKGNIADAFGIRDIYFDFDEASIRPDAALDLEKIIDVMRQYPAMTVAIRCHTDSRGTREYNLKLSQRRADAVKRYMIDHGIDSSRLSAKGYGETQLRNGCSDGVECTDREHEINRRSEFVILKIK</sequence>
<evidence type="ECO:0000256" key="2">
    <source>
        <dbReference type="ARBA" id="ARBA00023136"/>
    </source>
</evidence>
<gene>
    <name evidence="7" type="ORF">B0G92_2435</name>
    <name evidence="8" type="ORF">CLV50_1615</name>
</gene>
<evidence type="ECO:0000256" key="3">
    <source>
        <dbReference type="ARBA" id="ARBA00023237"/>
    </source>
</evidence>
<comment type="subcellular location">
    <subcellularLocation>
        <location evidence="1">Cell outer membrane</location>
    </subcellularLocation>
</comment>
<dbReference type="EMBL" id="PJND01000008">
    <property type="protein sequence ID" value="PKW21151.1"/>
    <property type="molecule type" value="Genomic_DNA"/>
</dbReference>
<keyword evidence="3" id="KW-0998">Cell outer membrane</keyword>
<feature type="signal peptide" evidence="5">
    <location>
        <begin position="1"/>
        <end position="22"/>
    </location>
</feature>
<dbReference type="Pfam" id="PF00691">
    <property type="entry name" value="OmpA"/>
    <property type="match status" value="1"/>
</dbReference>
<dbReference type="Gene3D" id="2.120.10.30">
    <property type="entry name" value="TolB, C-terminal domain"/>
    <property type="match status" value="1"/>
</dbReference>
<dbReference type="PANTHER" id="PTHR30329:SF21">
    <property type="entry name" value="LIPOPROTEIN YIAD-RELATED"/>
    <property type="match status" value="1"/>
</dbReference>
<evidence type="ECO:0000313" key="9">
    <source>
        <dbReference type="Proteomes" id="UP000233767"/>
    </source>
</evidence>
<evidence type="ECO:0000313" key="8">
    <source>
        <dbReference type="EMBL" id="RLJ30211.1"/>
    </source>
</evidence>
<evidence type="ECO:0000256" key="5">
    <source>
        <dbReference type="SAM" id="SignalP"/>
    </source>
</evidence>
<organism evidence="8 10">
    <name type="scientific">Flavobacterium lindanitolerans</name>
    <dbReference type="NCBI Taxonomy" id="428988"/>
    <lineage>
        <taxon>Bacteria</taxon>
        <taxon>Pseudomonadati</taxon>
        <taxon>Bacteroidota</taxon>
        <taxon>Flavobacteriia</taxon>
        <taxon>Flavobacteriales</taxon>
        <taxon>Flavobacteriaceae</taxon>
        <taxon>Flavobacterium</taxon>
    </lineage>
</organism>
<dbReference type="GO" id="GO:0009279">
    <property type="term" value="C:cell outer membrane"/>
    <property type="evidence" value="ECO:0007669"/>
    <property type="project" value="UniProtKB-SubCell"/>
</dbReference>
<dbReference type="Gene3D" id="2.60.40.1120">
    <property type="entry name" value="Carboxypeptidase-like, regulatory domain"/>
    <property type="match status" value="1"/>
</dbReference>
<dbReference type="PANTHER" id="PTHR30329">
    <property type="entry name" value="STATOR ELEMENT OF FLAGELLAR MOTOR COMPLEX"/>
    <property type="match status" value="1"/>
</dbReference>
<dbReference type="PROSITE" id="PS51123">
    <property type="entry name" value="OMPA_2"/>
    <property type="match status" value="1"/>
</dbReference>
<comment type="caution">
    <text evidence="8">The sequence shown here is derived from an EMBL/GenBank/DDBJ whole genome shotgun (WGS) entry which is preliminary data.</text>
</comment>
<keyword evidence="5" id="KW-0732">Signal</keyword>
<dbReference type="SUPFAM" id="SSF49478">
    <property type="entry name" value="Cna protein B-type domain"/>
    <property type="match status" value="1"/>
</dbReference>
<dbReference type="Gene3D" id="3.30.1330.60">
    <property type="entry name" value="OmpA-like domain"/>
    <property type="match status" value="1"/>
</dbReference>